<keyword evidence="3" id="KW-1185">Reference proteome</keyword>
<gene>
    <name evidence="2" type="ORF">V6N12_058229</name>
</gene>
<proteinExistence type="predicted"/>
<protein>
    <submittedName>
        <fullName evidence="2">Uncharacterized protein</fullName>
    </submittedName>
</protein>
<reference evidence="2 3" key="1">
    <citation type="journal article" date="2024" name="G3 (Bethesda)">
        <title>Genome assembly of Hibiscus sabdariffa L. provides insights into metabolisms of medicinal natural products.</title>
        <authorList>
            <person name="Kim T."/>
        </authorList>
    </citation>
    <scope>NUCLEOTIDE SEQUENCE [LARGE SCALE GENOMIC DNA]</scope>
    <source>
        <strain evidence="2">TK-2024</strain>
        <tissue evidence="2">Old leaves</tissue>
    </source>
</reference>
<evidence type="ECO:0000256" key="1">
    <source>
        <dbReference type="SAM" id="MobiDB-lite"/>
    </source>
</evidence>
<organism evidence="2 3">
    <name type="scientific">Hibiscus sabdariffa</name>
    <name type="common">roselle</name>
    <dbReference type="NCBI Taxonomy" id="183260"/>
    <lineage>
        <taxon>Eukaryota</taxon>
        <taxon>Viridiplantae</taxon>
        <taxon>Streptophyta</taxon>
        <taxon>Embryophyta</taxon>
        <taxon>Tracheophyta</taxon>
        <taxon>Spermatophyta</taxon>
        <taxon>Magnoliopsida</taxon>
        <taxon>eudicotyledons</taxon>
        <taxon>Gunneridae</taxon>
        <taxon>Pentapetalae</taxon>
        <taxon>rosids</taxon>
        <taxon>malvids</taxon>
        <taxon>Malvales</taxon>
        <taxon>Malvaceae</taxon>
        <taxon>Malvoideae</taxon>
        <taxon>Hibiscus</taxon>
    </lineage>
</organism>
<feature type="region of interest" description="Disordered" evidence="1">
    <location>
        <begin position="123"/>
        <end position="153"/>
    </location>
</feature>
<dbReference type="EMBL" id="JBBPBM010000010">
    <property type="protein sequence ID" value="KAK8564646.1"/>
    <property type="molecule type" value="Genomic_DNA"/>
</dbReference>
<comment type="caution">
    <text evidence="2">The sequence shown here is derived from an EMBL/GenBank/DDBJ whole genome shotgun (WGS) entry which is preliminary data.</text>
</comment>
<name>A0ABR2EVL4_9ROSI</name>
<evidence type="ECO:0000313" key="3">
    <source>
        <dbReference type="Proteomes" id="UP001472677"/>
    </source>
</evidence>
<sequence>MKILINNQQIQKIREVVNLEVGASTYEVCANEIGFSDYSANRVGITGEEIRKDSEIDTIGNKSELSCSSEENRSKSSIEEMIKKRRQIKEMKKSDINWAKLLFKNNQIPNELEYEKELGEVGLDNFEKEEPNDLEGNGEDKPIVIQKTEDKSG</sequence>
<accession>A0ABR2EVL4</accession>
<feature type="compositionally biased region" description="Basic and acidic residues" evidence="1">
    <location>
        <begin position="138"/>
        <end position="153"/>
    </location>
</feature>
<dbReference type="Proteomes" id="UP001472677">
    <property type="component" value="Unassembled WGS sequence"/>
</dbReference>
<evidence type="ECO:0000313" key="2">
    <source>
        <dbReference type="EMBL" id="KAK8564646.1"/>
    </source>
</evidence>